<proteinExistence type="predicted"/>
<dbReference type="EMBL" id="GBXM01023980">
    <property type="protein sequence ID" value="JAH84597.1"/>
    <property type="molecule type" value="Transcribed_RNA"/>
</dbReference>
<sequence length="61" mass="6853">MNAFIRHFSRCSKCFAEIGGNSPQPPPMCSTHLGDAWLPFGARTLTTHQLMWSGRGHFFTN</sequence>
<reference evidence="1" key="2">
    <citation type="journal article" date="2015" name="Fish Shellfish Immunol.">
        <title>Early steps in the European eel (Anguilla anguilla)-Vibrio vulnificus interaction in the gills: Role of the RtxA13 toxin.</title>
        <authorList>
            <person name="Callol A."/>
            <person name="Pajuelo D."/>
            <person name="Ebbesson L."/>
            <person name="Teles M."/>
            <person name="MacKenzie S."/>
            <person name="Amaro C."/>
        </authorList>
    </citation>
    <scope>NUCLEOTIDE SEQUENCE</scope>
</reference>
<dbReference type="AlphaFoldDB" id="A0A0E9W2L2"/>
<organism evidence="1">
    <name type="scientific">Anguilla anguilla</name>
    <name type="common">European freshwater eel</name>
    <name type="synonym">Muraena anguilla</name>
    <dbReference type="NCBI Taxonomy" id="7936"/>
    <lineage>
        <taxon>Eukaryota</taxon>
        <taxon>Metazoa</taxon>
        <taxon>Chordata</taxon>
        <taxon>Craniata</taxon>
        <taxon>Vertebrata</taxon>
        <taxon>Euteleostomi</taxon>
        <taxon>Actinopterygii</taxon>
        <taxon>Neopterygii</taxon>
        <taxon>Teleostei</taxon>
        <taxon>Anguilliformes</taxon>
        <taxon>Anguillidae</taxon>
        <taxon>Anguilla</taxon>
    </lineage>
</organism>
<name>A0A0E9W2L2_ANGAN</name>
<accession>A0A0E9W2L2</accession>
<protein>
    <submittedName>
        <fullName evidence="1">Uncharacterized protein</fullName>
    </submittedName>
</protein>
<evidence type="ECO:0000313" key="1">
    <source>
        <dbReference type="EMBL" id="JAH84597.1"/>
    </source>
</evidence>
<reference evidence="1" key="1">
    <citation type="submission" date="2014-11" db="EMBL/GenBank/DDBJ databases">
        <authorList>
            <person name="Amaro Gonzalez C."/>
        </authorList>
    </citation>
    <scope>NUCLEOTIDE SEQUENCE</scope>
</reference>